<name>A0AAE3QI60_9BACT</name>
<dbReference type="Proteomes" id="UP001241110">
    <property type="component" value="Unassembled WGS sequence"/>
</dbReference>
<dbReference type="EMBL" id="JASJOS010000002">
    <property type="protein sequence ID" value="MDJ1479797.1"/>
    <property type="molecule type" value="Genomic_DNA"/>
</dbReference>
<accession>A0AAE3QI60</accession>
<proteinExistence type="predicted"/>
<comment type="caution">
    <text evidence="1">The sequence shown here is derived from an EMBL/GenBank/DDBJ whole genome shotgun (WGS) entry which is preliminary data.</text>
</comment>
<dbReference type="Gene3D" id="3.30.160.100">
    <property type="entry name" value="Ribosome hibernation promotion factor-like"/>
    <property type="match status" value="1"/>
</dbReference>
<gene>
    <name evidence="1" type="ORF">QNI16_04815</name>
    <name evidence="2" type="ORF">QNI19_12665</name>
</gene>
<reference evidence="1 3" key="1">
    <citation type="submission" date="2023-05" db="EMBL/GenBank/DDBJ databases">
        <authorList>
            <person name="Zhang X."/>
        </authorList>
    </citation>
    <scope>NUCLEOTIDE SEQUENCE</scope>
    <source>
        <strain evidence="2 3">DM2B3-1</strain>
        <strain evidence="1">YF14B1</strain>
    </source>
</reference>
<dbReference type="EMBL" id="JASJOT010000007">
    <property type="protein sequence ID" value="MDJ1493786.1"/>
    <property type="molecule type" value="Genomic_DNA"/>
</dbReference>
<keyword evidence="3" id="KW-1185">Reference proteome</keyword>
<dbReference type="InterPro" id="IPR003489">
    <property type="entry name" value="RHF/RaiA"/>
</dbReference>
<dbReference type="Pfam" id="PF02482">
    <property type="entry name" value="Ribosomal_S30AE"/>
    <property type="match status" value="1"/>
</dbReference>
<dbReference type="SUPFAM" id="SSF69754">
    <property type="entry name" value="Ribosome binding protein Y (YfiA homologue)"/>
    <property type="match status" value="1"/>
</dbReference>
<organism evidence="1 4">
    <name type="scientific">Xanthocytophaga flava</name>
    <dbReference type="NCBI Taxonomy" id="3048013"/>
    <lineage>
        <taxon>Bacteria</taxon>
        <taxon>Pseudomonadati</taxon>
        <taxon>Bacteroidota</taxon>
        <taxon>Cytophagia</taxon>
        <taxon>Cytophagales</taxon>
        <taxon>Rhodocytophagaceae</taxon>
        <taxon>Xanthocytophaga</taxon>
    </lineage>
</organism>
<dbReference type="Proteomes" id="UP001228581">
    <property type="component" value="Unassembled WGS sequence"/>
</dbReference>
<dbReference type="InterPro" id="IPR036567">
    <property type="entry name" value="RHF-like"/>
</dbReference>
<evidence type="ECO:0000313" key="3">
    <source>
        <dbReference type="Proteomes" id="UP001228581"/>
    </source>
</evidence>
<dbReference type="AlphaFoldDB" id="A0AAE3QI60"/>
<protein>
    <submittedName>
        <fullName evidence="1">HPF/RaiA family ribosome-associated protein</fullName>
    </submittedName>
</protein>
<evidence type="ECO:0000313" key="2">
    <source>
        <dbReference type="EMBL" id="MDJ1493786.1"/>
    </source>
</evidence>
<sequence length="92" mass="10888">MKIDIHMLNFEADDEFLNRIYNRIKSLNNYSELFTNAEVFLKKEQNSEEFNLEIRLHGRATDISANTQLGSFDDALESTYEKILNELKKRNK</sequence>
<evidence type="ECO:0000313" key="1">
    <source>
        <dbReference type="EMBL" id="MDJ1479797.1"/>
    </source>
</evidence>
<dbReference type="RefSeq" id="WP_313976274.1">
    <property type="nucleotide sequence ID" value="NZ_JASJOR010000004.1"/>
</dbReference>
<evidence type="ECO:0000313" key="4">
    <source>
        <dbReference type="Proteomes" id="UP001241110"/>
    </source>
</evidence>